<name>A0A5B8IE80_9VIRU</name>
<accession>A0A5B8IE80</accession>
<sequence>MFYFFLFIILSSLYIIFLKTNKKEHFTNNKKEHFTNNKNNTIYNCDNTLEPSLPPETDIDLIKFNLIEINNNFTDILNREDWKYDFDETYCSVEDDLSPSTSFSGELKKSCSCLNICDKKICGVEFEKFIYECPSFCGSCKKCHENNNSDICKNNKKCKDYYQKYIYFKSDNVNQKIKNKKVINYDIKIFIPKFIPFYYVNDDIIIELLFSKENTLNIKKVFIGEKEYKHNLFLKDKDKILLYIETFSKINNQDLIIELEVKGKPLVLKKKISIVEKSTFYDEETKVNNSIKNKEIVSSLEDDFAYNYLKNSNLDYSNLNNNPKVINDIKYLELGEMKERKEFKVDNPLTWKDRMDINRPWFNIFTDNKQY</sequence>
<reference evidence="1" key="1">
    <citation type="submission" date="2018-11" db="EMBL/GenBank/DDBJ databases">
        <title>A distinct lineage of giant viruses engineers rhodopsin photosystems in predatory marine eukaryotes.</title>
        <authorList>
            <person name="Needham D.M."/>
            <person name="Yoshizawa S."/>
            <person name="Hosaka T."/>
            <person name="Poirier C."/>
            <person name="Choi C.-J."/>
            <person name="Hehenberger E."/>
            <person name="Irwin N.A.T."/>
            <person name="Wilken S."/>
            <person name="Yung C.-M."/>
            <person name="Bachy C."/>
            <person name="Kurihara R."/>
            <person name="Nakajima Y."/>
            <person name="Kojima K."/>
            <person name="Kimura-Someya T."/>
            <person name="Leonard G."/>
            <person name="Malmstrom R.R."/>
            <person name="Mende D."/>
            <person name="Olson D.K."/>
            <person name="Sudo Y."/>
            <person name="Sudek S."/>
            <person name="Richards T.A."/>
            <person name="DeLong E.F."/>
            <person name="Keeling P.J."/>
            <person name="Santoro A.E."/>
            <person name="Shirouzu M."/>
            <person name="Iwasaki W."/>
            <person name="Worden A.Z."/>
        </authorList>
    </citation>
    <scope>NUCLEOTIDE SEQUENCE</scope>
</reference>
<organism evidence="1">
    <name type="scientific">Mimiviridae sp. ChoanoV1</name>
    <dbReference type="NCBI Taxonomy" id="2596887"/>
    <lineage>
        <taxon>Viruses</taxon>
        <taxon>Varidnaviria</taxon>
        <taxon>Bamfordvirae</taxon>
        <taxon>Nucleocytoviricota</taxon>
        <taxon>Megaviricetes</taxon>
        <taxon>Imitervirales</taxon>
        <taxon>Schizomimiviridae</taxon>
    </lineage>
</organism>
<dbReference type="EMBL" id="MK250089">
    <property type="protein sequence ID" value="QDY52236.1"/>
    <property type="molecule type" value="Genomic_DNA"/>
</dbReference>
<protein>
    <submittedName>
        <fullName evidence="1">Uncharacterized protein</fullName>
    </submittedName>
</protein>
<proteinExistence type="predicted"/>
<gene>
    <name evidence="1" type="ORF">5_33</name>
</gene>
<evidence type="ECO:0000313" key="1">
    <source>
        <dbReference type="EMBL" id="QDY52236.1"/>
    </source>
</evidence>